<dbReference type="AlphaFoldDB" id="A0A3B0VRQ6"/>
<sequence length="139" mass="15659">MTISNLTISTIKSNHAVLQDKAFEITATMHEILLGNAPELKNLFSSNSYPAIMAHTLTAYSKHIDDINALKPLLNRIAEKYAAADIKIEYYLLVIDALINAMEVVLGDEIFNDELKKAWTEAYYNFAAVLILMKRKPRS</sequence>
<evidence type="ECO:0000313" key="5">
    <source>
        <dbReference type="EMBL" id="VAW46388.1"/>
    </source>
</evidence>
<proteinExistence type="predicted"/>
<dbReference type="GO" id="GO:0071949">
    <property type="term" value="F:FAD binding"/>
    <property type="evidence" value="ECO:0007669"/>
    <property type="project" value="TreeGrafter"/>
</dbReference>
<dbReference type="GO" id="GO:0046210">
    <property type="term" value="P:nitric oxide catabolic process"/>
    <property type="evidence" value="ECO:0007669"/>
    <property type="project" value="TreeGrafter"/>
</dbReference>
<dbReference type="InterPro" id="IPR000971">
    <property type="entry name" value="Globin"/>
</dbReference>
<dbReference type="PANTHER" id="PTHR43396">
    <property type="entry name" value="FLAVOHEMOPROTEIN"/>
    <property type="match status" value="1"/>
</dbReference>
<dbReference type="GO" id="GO:0020037">
    <property type="term" value="F:heme binding"/>
    <property type="evidence" value="ECO:0007669"/>
    <property type="project" value="InterPro"/>
</dbReference>
<dbReference type="GO" id="GO:0071500">
    <property type="term" value="P:cellular response to nitrosative stress"/>
    <property type="evidence" value="ECO:0007669"/>
    <property type="project" value="TreeGrafter"/>
</dbReference>
<dbReference type="PROSITE" id="PS01033">
    <property type="entry name" value="GLOBIN"/>
    <property type="match status" value="1"/>
</dbReference>
<evidence type="ECO:0000256" key="3">
    <source>
        <dbReference type="ARBA" id="ARBA00023004"/>
    </source>
</evidence>
<dbReference type="InterPro" id="IPR012292">
    <property type="entry name" value="Globin/Proto"/>
</dbReference>
<reference evidence="5" key="1">
    <citation type="submission" date="2018-06" db="EMBL/GenBank/DDBJ databases">
        <authorList>
            <person name="Zhirakovskaya E."/>
        </authorList>
    </citation>
    <scope>NUCLEOTIDE SEQUENCE</scope>
</reference>
<dbReference type="GO" id="GO:0008941">
    <property type="term" value="F:nitric oxide dioxygenase NAD(P)H activity"/>
    <property type="evidence" value="ECO:0007669"/>
    <property type="project" value="TreeGrafter"/>
</dbReference>
<dbReference type="EMBL" id="UOFC01000098">
    <property type="protein sequence ID" value="VAW46388.1"/>
    <property type="molecule type" value="Genomic_DNA"/>
</dbReference>
<name>A0A3B0VRQ6_9ZZZZ</name>
<dbReference type="InterPro" id="IPR009050">
    <property type="entry name" value="Globin-like_sf"/>
</dbReference>
<dbReference type="Gene3D" id="1.10.490.10">
    <property type="entry name" value="Globins"/>
    <property type="match status" value="1"/>
</dbReference>
<dbReference type="GO" id="GO:0019825">
    <property type="term" value="F:oxygen binding"/>
    <property type="evidence" value="ECO:0007669"/>
    <property type="project" value="InterPro"/>
</dbReference>
<evidence type="ECO:0000256" key="1">
    <source>
        <dbReference type="ARBA" id="ARBA00022617"/>
    </source>
</evidence>
<organism evidence="5">
    <name type="scientific">hydrothermal vent metagenome</name>
    <dbReference type="NCBI Taxonomy" id="652676"/>
    <lineage>
        <taxon>unclassified sequences</taxon>
        <taxon>metagenomes</taxon>
        <taxon>ecological metagenomes</taxon>
    </lineage>
</organism>
<dbReference type="SUPFAM" id="SSF46458">
    <property type="entry name" value="Globin-like"/>
    <property type="match status" value="1"/>
</dbReference>
<evidence type="ECO:0000259" key="4">
    <source>
        <dbReference type="PROSITE" id="PS01033"/>
    </source>
</evidence>
<evidence type="ECO:0000256" key="2">
    <source>
        <dbReference type="ARBA" id="ARBA00022723"/>
    </source>
</evidence>
<keyword evidence="3" id="KW-0408">Iron</keyword>
<dbReference type="GO" id="GO:0046872">
    <property type="term" value="F:metal ion binding"/>
    <property type="evidence" value="ECO:0007669"/>
    <property type="project" value="UniProtKB-KW"/>
</dbReference>
<feature type="domain" description="Globin" evidence="4">
    <location>
        <begin position="2"/>
        <end position="135"/>
    </location>
</feature>
<keyword evidence="1" id="KW-0349">Heme</keyword>
<dbReference type="PANTHER" id="PTHR43396:SF3">
    <property type="entry name" value="FLAVOHEMOPROTEIN"/>
    <property type="match status" value="1"/>
</dbReference>
<protein>
    <recommendedName>
        <fullName evidence="4">Globin domain-containing protein</fullName>
    </recommendedName>
</protein>
<gene>
    <name evidence="5" type="ORF">MNBD_GAMMA03-1687</name>
</gene>
<dbReference type="Pfam" id="PF00042">
    <property type="entry name" value="Globin"/>
    <property type="match status" value="1"/>
</dbReference>
<keyword evidence="2" id="KW-0479">Metal-binding</keyword>
<accession>A0A3B0VRQ6</accession>